<proteinExistence type="predicted"/>
<feature type="compositionally biased region" description="Low complexity" evidence="1">
    <location>
        <begin position="49"/>
        <end position="64"/>
    </location>
</feature>
<evidence type="ECO:0000313" key="2">
    <source>
        <dbReference type="EMBL" id="MDM4017569.1"/>
    </source>
</evidence>
<evidence type="ECO:0000256" key="1">
    <source>
        <dbReference type="SAM" id="MobiDB-lite"/>
    </source>
</evidence>
<protein>
    <submittedName>
        <fullName evidence="2">Uncharacterized protein</fullName>
    </submittedName>
</protein>
<feature type="compositionally biased region" description="Basic and acidic residues" evidence="1">
    <location>
        <begin position="214"/>
        <end position="226"/>
    </location>
</feature>
<organism evidence="2 3">
    <name type="scientific">Roseiconus lacunae</name>
    <dbReference type="NCBI Taxonomy" id="2605694"/>
    <lineage>
        <taxon>Bacteria</taxon>
        <taxon>Pseudomonadati</taxon>
        <taxon>Planctomycetota</taxon>
        <taxon>Planctomycetia</taxon>
        <taxon>Pirellulales</taxon>
        <taxon>Pirellulaceae</taxon>
        <taxon>Roseiconus</taxon>
    </lineage>
</organism>
<feature type="compositionally biased region" description="Polar residues" evidence="1">
    <location>
        <begin position="185"/>
        <end position="195"/>
    </location>
</feature>
<feature type="region of interest" description="Disordered" evidence="1">
    <location>
        <begin position="176"/>
        <end position="235"/>
    </location>
</feature>
<feature type="compositionally biased region" description="Low complexity" evidence="1">
    <location>
        <begin position="201"/>
        <end position="213"/>
    </location>
</feature>
<feature type="compositionally biased region" description="Basic and acidic residues" evidence="1">
    <location>
        <begin position="28"/>
        <end position="44"/>
    </location>
</feature>
<evidence type="ECO:0000313" key="3">
    <source>
        <dbReference type="Proteomes" id="UP001239462"/>
    </source>
</evidence>
<dbReference type="Proteomes" id="UP001239462">
    <property type="component" value="Unassembled WGS sequence"/>
</dbReference>
<reference evidence="2 3" key="1">
    <citation type="submission" date="2023-06" db="EMBL/GenBank/DDBJ databases">
        <title>Roseiconus lacunae JC819 isolated from Gulf of Mannar region, Tamil Nadu.</title>
        <authorList>
            <person name="Pk S."/>
            <person name="Ch S."/>
            <person name="Ch V.R."/>
        </authorList>
    </citation>
    <scope>NUCLEOTIDE SEQUENCE [LARGE SCALE GENOMIC DNA]</scope>
    <source>
        <strain evidence="2 3">JC819</strain>
    </source>
</reference>
<feature type="region of interest" description="Disordered" evidence="1">
    <location>
        <begin position="1"/>
        <end position="108"/>
    </location>
</feature>
<dbReference type="RefSeq" id="WP_289165060.1">
    <property type="nucleotide sequence ID" value="NZ_JASZZN010000015.1"/>
</dbReference>
<dbReference type="EMBL" id="JASZZN010000015">
    <property type="protein sequence ID" value="MDM4017569.1"/>
    <property type="molecule type" value="Genomic_DNA"/>
</dbReference>
<sequence>MSDYGNQPGGGFSSVDGYNDLAGSQAEEQQRMLQDEMNRQRLEQEADDAAMIQAEQQAAQQQADRQTRSQQQERERRQASTGRQNPTAAARQKHRSAKKTNSPAPPTPISPGFALLGFVAGGMWGLSLLDGDGKLFGGLVTGVIGAYIAGHYSKVLIAALLVGSGWWVLSQPSSRTGDQARVSLGNPSDAKQANTRLPEISSKLPSLPSTTTSDTKEDLATTDSRRPVPFASKTLTPVQKVEQQFPYPPKPDLLLRPHQALKTDPALMRRFQEAIFDYETRTGKSFLNDHPSMQSATLNRFDYFSRYGKDGLLDGQQPIKSLKPTQNLWQYTRPQLWELDLLATVEQHFLYTSTAPSGISRDGKIRSYPGKGLCYQPLNRPFFRDGTRYEPFQIPVLGGDVWRDYVRRVYQAKTDQELLALDPFNLAISKTHDDTRRAKASYETQKQQVDELRRASLENLNLR</sequence>
<accession>A0ABT7PMQ9</accession>
<feature type="compositionally biased region" description="Basic and acidic residues" evidence="1">
    <location>
        <begin position="65"/>
        <end position="78"/>
    </location>
</feature>
<keyword evidence="3" id="KW-1185">Reference proteome</keyword>
<gene>
    <name evidence="2" type="ORF">QTN89_19125</name>
</gene>
<comment type="caution">
    <text evidence="2">The sequence shown here is derived from an EMBL/GenBank/DDBJ whole genome shotgun (WGS) entry which is preliminary data.</text>
</comment>
<name>A0ABT7PMQ9_9BACT</name>